<accession>A0A1F8GE93</accession>
<comment type="caution">
    <text evidence="1">The sequence shown here is derived from an EMBL/GenBank/DDBJ whole genome shotgun (WGS) entry which is preliminary data.</text>
</comment>
<dbReference type="STRING" id="1802694.A2918_02875"/>
<gene>
    <name evidence="1" type="ORF">A2918_02875</name>
</gene>
<dbReference type="EMBL" id="MGKI01000006">
    <property type="protein sequence ID" value="OGN23048.1"/>
    <property type="molecule type" value="Genomic_DNA"/>
</dbReference>
<evidence type="ECO:0000313" key="2">
    <source>
        <dbReference type="Proteomes" id="UP000178227"/>
    </source>
</evidence>
<name>A0A1F8GE93_9BACT</name>
<evidence type="ECO:0000313" key="1">
    <source>
        <dbReference type="EMBL" id="OGN23048.1"/>
    </source>
</evidence>
<reference evidence="1 2" key="1">
    <citation type="journal article" date="2016" name="Nat. Commun.">
        <title>Thousands of microbial genomes shed light on interconnected biogeochemical processes in an aquifer system.</title>
        <authorList>
            <person name="Anantharaman K."/>
            <person name="Brown C.T."/>
            <person name="Hug L.A."/>
            <person name="Sharon I."/>
            <person name="Castelle C.J."/>
            <person name="Probst A.J."/>
            <person name="Thomas B.C."/>
            <person name="Singh A."/>
            <person name="Wilkins M.J."/>
            <person name="Karaoz U."/>
            <person name="Brodie E.L."/>
            <person name="Williams K.H."/>
            <person name="Hubbard S.S."/>
            <person name="Banfield J.F."/>
        </authorList>
    </citation>
    <scope>NUCLEOTIDE SEQUENCE [LARGE SCALE GENOMIC DNA]</scope>
</reference>
<dbReference type="AlphaFoldDB" id="A0A1F8GE93"/>
<organism evidence="1 2">
    <name type="scientific">Candidatus Yanofskybacteria bacterium RIFCSPLOWO2_01_FULL_42_49</name>
    <dbReference type="NCBI Taxonomy" id="1802694"/>
    <lineage>
        <taxon>Bacteria</taxon>
        <taxon>Candidatus Yanofskyibacteriota</taxon>
    </lineage>
</organism>
<dbReference type="Proteomes" id="UP000178227">
    <property type="component" value="Unassembled WGS sequence"/>
</dbReference>
<sequence>MSVIFDVTKPGVVKIRLKKGNKVVADTHLTVGQGFDILLIRTLDKALHKNKIGGLSLKSVEIEGEIEAGSLAGMLLISVAKALII</sequence>
<proteinExistence type="predicted"/>
<protein>
    <submittedName>
        <fullName evidence="1">Uncharacterized protein</fullName>
    </submittedName>
</protein>